<dbReference type="AlphaFoldDB" id="A0A193GI81"/>
<dbReference type="EMBL" id="CP016172">
    <property type="protein sequence ID" value="ANN78984.1"/>
    <property type="molecule type" value="Genomic_DNA"/>
</dbReference>
<dbReference type="PROSITE" id="PS51184">
    <property type="entry name" value="JMJC"/>
    <property type="match status" value="1"/>
</dbReference>
<keyword evidence="8" id="KW-1185">Reference proteome</keyword>
<name>A0A193GI81_9BORD</name>
<sequence>MNPNETLALLGGRSPAQFMRTYWQRKPLLIRQAIPGFKPPLDIAALKRMARRDDVASRLIWREEGQWQMEQGPFARLPKASEPDWTLLVQSVDLHSDAAAELMHRFRFVPDARLDDIMISIATEGGGVGPHFDSYDVFLLQAVGRREWRIGRQRDLSLQPDLPLKILRHFEPEQSYVLEPGDMLYLPPQVAHDGIAQGDCMTISIGFRAPDQATLARGMLEAAVEQVMARAGHAVGPYGDPPLPGPRLHARYRDPGLAPTAHPAAMPDGLVAAALDAVARVPLDEALAQRFLGCWLTEPGSNTVFETPAEDGPDLVDAWPAQGTLRLDRRTRMLYRGRQLFINGEAARVPATRALRALADDRSIVCDGRLAGSLSEAERECLMQWLDDGWVRYDSGLKPSSPSSRI</sequence>
<dbReference type="InterPro" id="IPR003347">
    <property type="entry name" value="JmjC_dom"/>
</dbReference>
<reference evidence="7 8" key="1">
    <citation type="submission" date="2016-06" db="EMBL/GenBank/DDBJ databases">
        <title>Complete genome sequences of Bordetella bronchialis and Bordetella flabilis.</title>
        <authorList>
            <person name="LiPuma J.J."/>
            <person name="Spilker T."/>
        </authorList>
    </citation>
    <scope>NUCLEOTIDE SEQUENCE [LARGE SCALE GENOMIC DNA]</scope>
    <source>
        <strain evidence="7 8">AU10664</strain>
    </source>
</reference>
<evidence type="ECO:0000256" key="5">
    <source>
        <dbReference type="ARBA" id="ARBA00023004"/>
    </source>
</evidence>
<gene>
    <name evidence="7" type="ORF">BAU07_19345</name>
</gene>
<organism evidence="7 8">
    <name type="scientific">Bordetella flabilis</name>
    <dbReference type="NCBI Taxonomy" id="463014"/>
    <lineage>
        <taxon>Bacteria</taxon>
        <taxon>Pseudomonadati</taxon>
        <taxon>Pseudomonadota</taxon>
        <taxon>Betaproteobacteria</taxon>
        <taxon>Burkholderiales</taxon>
        <taxon>Alcaligenaceae</taxon>
        <taxon>Bordetella</taxon>
    </lineage>
</organism>
<dbReference type="GO" id="GO:0016706">
    <property type="term" value="F:2-oxoglutarate-dependent dioxygenase activity"/>
    <property type="evidence" value="ECO:0007669"/>
    <property type="project" value="TreeGrafter"/>
</dbReference>
<dbReference type="Pfam" id="PF08007">
    <property type="entry name" value="JmjC_2"/>
    <property type="match status" value="1"/>
</dbReference>
<comment type="cofactor">
    <cofactor evidence="1">
        <name>Fe(2+)</name>
        <dbReference type="ChEBI" id="CHEBI:29033"/>
    </cofactor>
</comment>
<evidence type="ECO:0000256" key="3">
    <source>
        <dbReference type="ARBA" id="ARBA00022964"/>
    </source>
</evidence>
<dbReference type="Gene3D" id="3.40.366.30">
    <property type="entry name" value="50S ribosomal protein L16 arginine hydroxylase, Chain A, Domain 2"/>
    <property type="match status" value="1"/>
</dbReference>
<dbReference type="Proteomes" id="UP000091926">
    <property type="component" value="Chromosome"/>
</dbReference>
<dbReference type="PANTHER" id="PTHR13096">
    <property type="entry name" value="MINA53 MYC INDUCED NUCLEAR ANTIGEN"/>
    <property type="match status" value="1"/>
</dbReference>
<dbReference type="Gene3D" id="2.60.120.650">
    <property type="entry name" value="Cupin"/>
    <property type="match status" value="1"/>
</dbReference>
<keyword evidence="3" id="KW-0223">Dioxygenase</keyword>
<keyword evidence="5" id="KW-0408">Iron</keyword>
<evidence type="ECO:0000259" key="6">
    <source>
        <dbReference type="PROSITE" id="PS51184"/>
    </source>
</evidence>
<protein>
    <submittedName>
        <fullName evidence="7">Cupin</fullName>
    </submittedName>
</protein>
<keyword evidence="2" id="KW-0479">Metal-binding</keyword>
<dbReference type="OrthoDB" id="9764016at2"/>
<accession>A0A193GI81</accession>
<feature type="domain" description="JmjC" evidence="6">
    <location>
        <begin position="98"/>
        <end position="224"/>
    </location>
</feature>
<dbReference type="InterPro" id="IPR039994">
    <property type="entry name" value="NO66-like"/>
</dbReference>
<dbReference type="SMART" id="SM00558">
    <property type="entry name" value="JmjC"/>
    <property type="match status" value="1"/>
</dbReference>
<keyword evidence="4" id="KW-0560">Oxidoreductase</keyword>
<dbReference type="KEGG" id="bfz:BAU07_19345"/>
<dbReference type="PANTHER" id="PTHR13096:SF8">
    <property type="entry name" value="RIBOSOMAL OXYGENASE 1"/>
    <property type="match status" value="1"/>
</dbReference>
<evidence type="ECO:0000256" key="1">
    <source>
        <dbReference type="ARBA" id="ARBA00001954"/>
    </source>
</evidence>
<dbReference type="GO" id="GO:0046872">
    <property type="term" value="F:metal ion binding"/>
    <property type="evidence" value="ECO:0007669"/>
    <property type="project" value="UniProtKB-KW"/>
</dbReference>
<dbReference type="STRING" id="463014.BAU07_19345"/>
<dbReference type="SUPFAM" id="SSF51197">
    <property type="entry name" value="Clavaminate synthase-like"/>
    <property type="match status" value="1"/>
</dbReference>
<evidence type="ECO:0000256" key="4">
    <source>
        <dbReference type="ARBA" id="ARBA00023002"/>
    </source>
</evidence>
<dbReference type="Pfam" id="PF20514">
    <property type="entry name" value="WHD_ROXA"/>
    <property type="match status" value="1"/>
</dbReference>
<dbReference type="InterPro" id="IPR046799">
    <property type="entry name" value="ROXA-like_wH"/>
</dbReference>
<evidence type="ECO:0000313" key="7">
    <source>
        <dbReference type="EMBL" id="ANN78984.1"/>
    </source>
</evidence>
<evidence type="ECO:0000256" key="2">
    <source>
        <dbReference type="ARBA" id="ARBA00022723"/>
    </source>
</evidence>
<evidence type="ECO:0000313" key="8">
    <source>
        <dbReference type="Proteomes" id="UP000091926"/>
    </source>
</evidence>
<dbReference type="RefSeq" id="WP_066661126.1">
    <property type="nucleotide sequence ID" value="NZ_CBCSCL010000012.1"/>
</dbReference>
<proteinExistence type="predicted"/>